<reference evidence="4" key="1">
    <citation type="submission" date="2011-04" db="EMBL/GenBank/DDBJ databases">
        <title>The complete genome of Porphyromonas asaccharolytica DSM 20707.</title>
        <authorList>
            <person name="Lucas S."/>
            <person name="Han J."/>
            <person name="Lapidus A."/>
            <person name="Bruce D."/>
            <person name="Goodwin L."/>
            <person name="Pitluck S."/>
            <person name="Peters L."/>
            <person name="Kyrpides N."/>
            <person name="Mavromatis K."/>
            <person name="Ivanova N."/>
            <person name="Ovchinnikova G."/>
            <person name="Pagani I."/>
            <person name="Lu M."/>
            <person name="Detter J.C."/>
            <person name="Tapia R."/>
            <person name="Han C."/>
            <person name="Land M."/>
            <person name="Hauser L."/>
            <person name="Markowitz V."/>
            <person name="Cheng J.-F."/>
            <person name="Hugenholtz P."/>
            <person name="Woyke T."/>
            <person name="Wu D."/>
            <person name="Gronow S."/>
            <person name="Wellnitz S."/>
            <person name="Brambilla E."/>
            <person name="Klenk H.-P."/>
            <person name="Eisen J.A."/>
        </authorList>
    </citation>
    <scope>NUCLEOTIDE SEQUENCE [LARGE SCALE GENOMIC DNA]</scope>
    <source>
        <strain evidence="4">ATCC 25260 / DSM 20707 / VPI 4198</strain>
    </source>
</reference>
<dbReference type="InterPro" id="IPR003343">
    <property type="entry name" value="Big_2"/>
</dbReference>
<dbReference type="RefSeq" id="WP_013760236.1">
    <property type="nucleotide sequence ID" value="NC_015501.1"/>
</dbReference>
<evidence type="ECO:0000259" key="2">
    <source>
        <dbReference type="SMART" id="SM00635"/>
    </source>
</evidence>
<dbReference type="KEGG" id="pah:Poras_0767"/>
<dbReference type="OrthoDB" id="1013193at2"/>
<dbReference type="Gene3D" id="2.60.40.1080">
    <property type="match status" value="2"/>
</dbReference>
<evidence type="ECO:0000256" key="1">
    <source>
        <dbReference type="SAM" id="SignalP"/>
    </source>
</evidence>
<dbReference type="HOGENOM" id="CLU_497687_0_0_10"/>
<dbReference type="Proteomes" id="UP000006545">
    <property type="component" value="Chromosome"/>
</dbReference>
<dbReference type="InterPro" id="IPR008964">
    <property type="entry name" value="Invasin/intimin_cell_adhesion"/>
</dbReference>
<dbReference type="EMBL" id="CP002689">
    <property type="protein sequence ID" value="AEE12714.1"/>
    <property type="molecule type" value="Genomic_DNA"/>
</dbReference>
<feature type="domain" description="BIG2" evidence="2">
    <location>
        <begin position="112"/>
        <end position="186"/>
    </location>
</feature>
<protein>
    <submittedName>
        <fullName evidence="3">Ig domain protein group 2 domain protein</fullName>
    </submittedName>
</protein>
<sequence>MKQITYLIATLALLLGVASCQSNSPDVSPTNISVEPKSITMHVGDTQALQVSYEPKDVTFAISYESQSPEIATVTEQGVVQAVKEGQTSIIVHVGDKQATCPVSVVAKEAPVETVLTITTPEITVQKGEKATIGYTVTPQETTVTFESDTPEVATVSETGEVTGLLMGYATITLKANDKSATCTVIVEDDPANIKQEMPLLKFSAKYNKELHITDPEVLAYEKALGRTEQGIDFTNHQNFLGFVNTNLTTITGVLYGLRAKGVADYIVGYSKENLDECPRTKAMLNKLGFKDFKETVVAVDDRQEKALVAVCESDPEVSVTIYNDPNPKLKSILYVQFAKQLPPDPIQTKHAILTDAKDFPSVTDFATLDPDKIKAFESNLGLRTYDDQKSSTGTTLYFNTKEDMIAKSNIEYVSYLLEPPLFPPVFISCRLLCVGSQDDLESEELKSYLKANGFDQNYKITEYKEVEVYNAQGDQCVVAIRDYENPPICAMTITLKKDLQSKSRAKRAMRSYPKIAQCVR</sequence>
<dbReference type="PROSITE" id="PS51257">
    <property type="entry name" value="PROKAR_LIPOPROTEIN"/>
    <property type="match status" value="1"/>
</dbReference>
<evidence type="ECO:0000313" key="3">
    <source>
        <dbReference type="EMBL" id="AEE12714.1"/>
    </source>
</evidence>
<keyword evidence="1" id="KW-0732">Signal</keyword>
<feature type="domain" description="BIG2" evidence="2">
    <location>
        <begin position="28"/>
        <end position="104"/>
    </location>
</feature>
<dbReference type="Pfam" id="PF02368">
    <property type="entry name" value="Big_2"/>
    <property type="match status" value="2"/>
</dbReference>
<dbReference type="SUPFAM" id="SSF49373">
    <property type="entry name" value="Invasin/intimin cell-adhesion fragments"/>
    <property type="match status" value="2"/>
</dbReference>
<dbReference type="SMART" id="SM00635">
    <property type="entry name" value="BID_2"/>
    <property type="match status" value="2"/>
</dbReference>
<dbReference type="STRING" id="879243.Poras_0767"/>
<proteinExistence type="predicted"/>
<feature type="chain" id="PRO_5003316701" evidence="1">
    <location>
        <begin position="25"/>
        <end position="521"/>
    </location>
</feature>
<gene>
    <name evidence="3" type="ordered locus">Poras_0767</name>
</gene>
<feature type="signal peptide" evidence="1">
    <location>
        <begin position="1"/>
        <end position="24"/>
    </location>
</feature>
<evidence type="ECO:0000313" key="4">
    <source>
        <dbReference type="Proteomes" id="UP000006545"/>
    </source>
</evidence>
<dbReference type="AlphaFoldDB" id="F4KJY9"/>
<dbReference type="eggNOG" id="COG5492">
    <property type="taxonomic scope" value="Bacteria"/>
</dbReference>
<name>F4KJY9_PORAD</name>
<accession>F4KJY9</accession>
<keyword evidence="4" id="KW-1185">Reference proteome</keyword>
<organism evidence="3 4">
    <name type="scientific">Porphyromonas asaccharolytica (strain ATCC 25260 / DSM 20707 / BCRC 10618 / CCUG 7834 / JCM 6326 / LMG 13178 / VPI 4198 / B440)</name>
    <name type="common">Bacteroides asaccharolyticus</name>
    <dbReference type="NCBI Taxonomy" id="879243"/>
    <lineage>
        <taxon>Bacteria</taxon>
        <taxon>Pseudomonadati</taxon>
        <taxon>Bacteroidota</taxon>
        <taxon>Bacteroidia</taxon>
        <taxon>Bacteroidales</taxon>
        <taxon>Porphyromonadaceae</taxon>
        <taxon>Porphyromonas</taxon>
    </lineage>
</organism>